<feature type="compositionally biased region" description="Low complexity" evidence="9">
    <location>
        <begin position="471"/>
        <end position="482"/>
    </location>
</feature>
<evidence type="ECO:0000256" key="4">
    <source>
        <dbReference type="ARBA" id="ARBA00022574"/>
    </source>
</evidence>
<dbReference type="PIRSF" id="PIRSF017222">
    <property type="entry name" value="eIF2A"/>
    <property type="match status" value="1"/>
</dbReference>
<dbReference type="Proteomes" id="UP001150569">
    <property type="component" value="Unassembled WGS sequence"/>
</dbReference>
<keyword evidence="7 8" id="KW-0648">Protein biosynthesis</keyword>
<dbReference type="AlphaFoldDB" id="A0A9W8E1R4"/>
<protein>
    <recommendedName>
        <fullName evidence="2 8">Eukaryotic translation initiation factor 2A</fullName>
        <shortName evidence="8">eIF-2A</shortName>
    </recommendedName>
</protein>
<evidence type="ECO:0000256" key="7">
    <source>
        <dbReference type="ARBA" id="ARBA00022917"/>
    </source>
</evidence>
<evidence type="ECO:0000256" key="3">
    <source>
        <dbReference type="ARBA" id="ARBA00022540"/>
    </source>
</evidence>
<dbReference type="PANTHER" id="PTHR13227:SF0">
    <property type="entry name" value="EUKARYOTIC TRANSLATION INITIATION FACTOR 2A"/>
    <property type="match status" value="1"/>
</dbReference>
<evidence type="ECO:0000313" key="11">
    <source>
        <dbReference type="EMBL" id="KAJ1928924.1"/>
    </source>
</evidence>
<evidence type="ECO:0000256" key="1">
    <source>
        <dbReference type="ARBA" id="ARBA00009573"/>
    </source>
</evidence>
<dbReference type="OrthoDB" id="2194683at2759"/>
<proteinExistence type="inferred from homology"/>
<dbReference type="GO" id="GO:0003729">
    <property type="term" value="F:mRNA binding"/>
    <property type="evidence" value="ECO:0007669"/>
    <property type="project" value="TreeGrafter"/>
</dbReference>
<feature type="domain" description="Translation initiation factor beta propellor-like" evidence="10">
    <location>
        <begin position="209"/>
        <end position="403"/>
    </location>
</feature>
<dbReference type="InterPro" id="IPR015943">
    <property type="entry name" value="WD40/YVTN_repeat-like_dom_sf"/>
</dbReference>
<dbReference type="GO" id="GO:0022627">
    <property type="term" value="C:cytosolic small ribosomal subunit"/>
    <property type="evidence" value="ECO:0007669"/>
    <property type="project" value="TreeGrafter"/>
</dbReference>
<dbReference type="GO" id="GO:0000049">
    <property type="term" value="F:tRNA binding"/>
    <property type="evidence" value="ECO:0007669"/>
    <property type="project" value="UniProtKB-UniRule"/>
</dbReference>
<dbReference type="PANTHER" id="PTHR13227">
    <property type="entry name" value="EUKARYOTIC TRANSLATION INITIATION FACTOR 2A"/>
    <property type="match status" value="1"/>
</dbReference>
<dbReference type="GO" id="GO:0043022">
    <property type="term" value="F:ribosome binding"/>
    <property type="evidence" value="ECO:0007669"/>
    <property type="project" value="UniProtKB-UniRule"/>
</dbReference>
<feature type="region of interest" description="Disordered" evidence="9">
    <location>
        <begin position="492"/>
        <end position="511"/>
    </location>
</feature>
<keyword evidence="3 8" id="KW-0396">Initiation factor</keyword>
<keyword evidence="4" id="KW-0853">WD repeat</keyword>
<dbReference type="Gene3D" id="2.130.10.10">
    <property type="entry name" value="YVTN repeat-like/Quinoprotein amine dehydrogenase"/>
    <property type="match status" value="2"/>
</dbReference>
<evidence type="ECO:0000256" key="8">
    <source>
        <dbReference type="PIRNR" id="PIRNR017222"/>
    </source>
</evidence>
<gene>
    <name evidence="11" type="ORF">IWQ60_001613</name>
</gene>
<keyword evidence="5" id="KW-0677">Repeat</keyword>
<organism evidence="11 12">
    <name type="scientific">Tieghemiomyces parasiticus</name>
    <dbReference type="NCBI Taxonomy" id="78921"/>
    <lineage>
        <taxon>Eukaryota</taxon>
        <taxon>Fungi</taxon>
        <taxon>Fungi incertae sedis</taxon>
        <taxon>Zoopagomycota</taxon>
        <taxon>Kickxellomycotina</taxon>
        <taxon>Dimargaritomycetes</taxon>
        <taxon>Dimargaritales</taxon>
        <taxon>Dimargaritaceae</taxon>
        <taxon>Tieghemiomyces</taxon>
    </lineage>
</organism>
<evidence type="ECO:0000256" key="5">
    <source>
        <dbReference type="ARBA" id="ARBA00022737"/>
    </source>
</evidence>
<dbReference type="EMBL" id="JANBPT010000054">
    <property type="protein sequence ID" value="KAJ1928924.1"/>
    <property type="molecule type" value="Genomic_DNA"/>
</dbReference>
<feature type="region of interest" description="Disordered" evidence="9">
    <location>
        <begin position="415"/>
        <end position="482"/>
    </location>
</feature>
<dbReference type="InterPro" id="IPR011387">
    <property type="entry name" value="TIF2A"/>
</dbReference>
<evidence type="ECO:0000313" key="12">
    <source>
        <dbReference type="Proteomes" id="UP001150569"/>
    </source>
</evidence>
<dbReference type="InterPro" id="IPR013979">
    <property type="entry name" value="TIF_beta_prop-like"/>
</dbReference>
<evidence type="ECO:0000256" key="2">
    <source>
        <dbReference type="ARBA" id="ARBA00013819"/>
    </source>
</evidence>
<reference evidence="11" key="1">
    <citation type="submission" date="2022-07" db="EMBL/GenBank/DDBJ databases">
        <title>Phylogenomic reconstructions and comparative analyses of Kickxellomycotina fungi.</title>
        <authorList>
            <person name="Reynolds N.K."/>
            <person name="Stajich J.E."/>
            <person name="Barry K."/>
            <person name="Grigoriev I.V."/>
            <person name="Crous P."/>
            <person name="Smith M.E."/>
        </authorList>
    </citation>
    <scope>NUCLEOTIDE SEQUENCE</scope>
    <source>
        <strain evidence="11">RSA 861</strain>
    </source>
</reference>
<evidence type="ECO:0000256" key="9">
    <source>
        <dbReference type="SAM" id="MobiDB-lite"/>
    </source>
</evidence>
<name>A0A9W8E1R4_9FUNG</name>
<dbReference type="GO" id="GO:0006417">
    <property type="term" value="P:regulation of translation"/>
    <property type="evidence" value="ECO:0007669"/>
    <property type="project" value="UniProtKB-KW"/>
</dbReference>
<dbReference type="GO" id="GO:0003743">
    <property type="term" value="F:translation initiation factor activity"/>
    <property type="evidence" value="ECO:0007669"/>
    <property type="project" value="UniProtKB-UniRule"/>
</dbReference>
<comment type="similarity">
    <text evidence="1 8">Belongs to the WD repeat EIF2A family.</text>
</comment>
<evidence type="ECO:0000259" key="10">
    <source>
        <dbReference type="Pfam" id="PF08662"/>
    </source>
</evidence>
<keyword evidence="12" id="KW-1185">Reference proteome</keyword>
<accession>A0A9W8E1R4</accession>
<dbReference type="SUPFAM" id="SSF82171">
    <property type="entry name" value="DPP6 N-terminal domain-like"/>
    <property type="match status" value="1"/>
</dbReference>
<keyword evidence="6 8" id="KW-0810">Translation regulation</keyword>
<comment type="caution">
    <text evidence="11">The sequence shown here is derived from an EMBL/GenBank/DDBJ whole genome shotgun (WGS) entry which is preliminary data.</text>
</comment>
<dbReference type="Pfam" id="PF08662">
    <property type="entry name" value="eIF2A"/>
    <property type="match status" value="1"/>
</dbReference>
<sequence>MEDLQIAYRSVKEIGLLTGPPQVQDVAGFDKPQGMLRAMKYSPDGRLFAWASNDAVHILDVAKNQMVQVLPRAGVVELDFSPQGTYLLTWERFVKPPEGPLPKNTLIWATATGEQLGAFTRKLQSSWTFQWSYNEQYCAILATNEVHFFDPTRLDRGVHLRLQLEGVSTFAFSPGRSPAVAVFVPARKSQPGHVRLYAVGQFRQPLAQKTFFKADTAQLIWNSLGTNLLVLCSTDMDSTGKSYYGETNLYYLTITGNFDCHVVLDKEGPIHDVAWNPDPDAKEFAVVYGYMPAKAALFDRRANRIHDFGTAPRNFVQFNPQGRLVAIAGFGNLTGQTDIWDLKTRTKLVTLDCSNSTTCAWAPSGRHLMTATLSPRLRVDNGIKVWHHTGSLLFHRPIHELYQTTWRPLPVQRFPDRSALSPPPRGITVESKTPTRPAVAAGAYRPPHARGTPTPASFRRDDENQRANGGATSASPAVTAAPPVYKAGTQARYIPGAAPPPGAGSTPGENAISNRLRTVTRQLKQIETLKQRQNEGATLEPEQIVKVQKEANLRAELQTLKSSKNQA</sequence>
<comment type="function">
    <text evidence="8">Functions in the early steps of protein synthesis of a small number of specific mRNAs. Acts by directing the binding of methionyl-tRNAi to 40S ribosomal subunits. In contrast to the eIF-2 complex, it binds methionyl-tRNAi to 40S subunits in a codon-dependent manner, whereas the eIF-2 complex binds methionyl-tRNAi to 40S subunits in a GTP-dependent manner.</text>
</comment>
<evidence type="ECO:0000256" key="6">
    <source>
        <dbReference type="ARBA" id="ARBA00022845"/>
    </source>
</evidence>